<proteinExistence type="predicted"/>
<dbReference type="Proteomes" id="UP000005540">
    <property type="component" value="Unassembled WGS sequence"/>
</dbReference>
<evidence type="ECO:0000313" key="2">
    <source>
        <dbReference type="Proteomes" id="UP000005540"/>
    </source>
</evidence>
<name>C4FIB7_9AQUI</name>
<sequence length="39" mass="4491">MTYTNCHIKSFGVFLPRYVLSKSESKLTMVKPNFSATTY</sequence>
<dbReference type="AlphaFoldDB" id="C4FIB7"/>
<keyword evidence="2" id="KW-1185">Reference proteome</keyword>
<dbReference type="EMBL" id="ABZS01000018">
    <property type="protein sequence ID" value="EEP61186.1"/>
    <property type="molecule type" value="Genomic_DNA"/>
</dbReference>
<gene>
    <name evidence="1" type="ORF">SULYE_0301</name>
</gene>
<protein>
    <submittedName>
        <fullName evidence="1">Uncharacterized protein</fullName>
    </submittedName>
</protein>
<reference evidence="1 2" key="1">
    <citation type="submission" date="2009-04" db="EMBL/GenBank/DDBJ databases">
        <authorList>
            <person name="Reysenbach A.-L."/>
            <person name="Heidelberg J.F."/>
            <person name="Nelson W.C."/>
        </authorList>
    </citation>
    <scope>NUCLEOTIDE SEQUENCE [LARGE SCALE GENOMIC DNA]</scope>
    <source>
        <strain evidence="1 2">SS-5</strain>
    </source>
</reference>
<organism evidence="1 2">
    <name type="scientific">Sulfurihydrogenibium yellowstonense SS-5</name>
    <dbReference type="NCBI Taxonomy" id="432331"/>
    <lineage>
        <taxon>Bacteria</taxon>
        <taxon>Pseudomonadati</taxon>
        <taxon>Aquificota</taxon>
        <taxon>Aquificia</taxon>
        <taxon>Aquificales</taxon>
        <taxon>Hydrogenothermaceae</taxon>
        <taxon>Sulfurihydrogenibium</taxon>
    </lineage>
</organism>
<accession>C4FIB7</accession>
<evidence type="ECO:0000313" key="1">
    <source>
        <dbReference type="EMBL" id="EEP61186.1"/>
    </source>
</evidence>
<comment type="caution">
    <text evidence="1">The sequence shown here is derived from an EMBL/GenBank/DDBJ whole genome shotgun (WGS) entry which is preliminary data.</text>
</comment>